<keyword evidence="2" id="KW-0689">Ribosomal protein</keyword>
<dbReference type="GO" id="GO:0005840">
    <property type="term" value="C:ribosome"/>
    <property type="evidence" value="ECO:0007669"/>
    <property type="project" value="UniProtKB-KW"/>
</dbReference>
<dbReference type="AlphaFoldDB" id="A0A7Y8VRV5"/>
<evidence type="ECO:0000313" key="2">
    <source>
        <dbReference type="EMBL" id="NWO23277.1"/>
    </source>
</evidence>
<organism evidence="2 3">
    <name type="scientific">Mogibacterium timidum</name>
    <dbReference type="NCBI Taxonomy" id="35519"/>
    <lineage>
        <taxon>Bacteria</taxon>
        <taxon>Bacillati</taxon>
        <taxon>Bacillota</taxon>
        <taxon>Clostridia</taxon>
        <taxon>Peptostreptococcales</taxon>
        <taxon>Anaerovoracaceae</taxon>
        <taxon>Mogibacterium</taxon>
    </lineage>
</organism>
<dbReference type="RefSeq" id="WP_178978427.1">
    <property type="nucleotide sequence ID" value="NZ_CAUUGE010000007.1"/>
</dbReference>
<dbReference type="Gene3D" id="3.40.630.30">
    <property type="match status" value="1"/>
</dbReference>
<dbReference type="InterPro" id="IPR016181">
    <property type="entry name" value="Acyl_CoA_acyltransferase"/>
</dbReference>
<keyword evidence="2" id="KW-0808">Transferase</keyword>
<dbReference type="Pfam" id="PF00583">
    <property type="entry name" value="Acetyltransf_1"/>
    <property type="match status" value="1"/>
</dbReference>
<sequence>MLDAVCNDASHVLVRTAEAEDLDAIYALDVATFAIPWSKDALHYDIVENDNSMVLVAEYDGEFAGYADIWTVLDEADLNSIAVSGEFRRRGIGKAVIMSMIRRLEAGGVYTINLEVRASNEPAIWLYKKCGFTECGVRPGYYLDNGEDALIMKRETGDYASE</sequence>
<dbReference type="EMBL" id="JABXYR010000001">
    <property type="protein sequence ID" value="NWO23277.1"/>
    <property type="molecule type" value="Genomic_DNA"/>
</dbReference>
<evidence type="ECO:0000259" key="1">
    <source>
        <dbReference type="PROSITE" id="PS51186"/>
    </source>
</evidence>
<keyword evidence="3" id="KW-1185">Reference proteome</keyword>
<dbReference type="InterPro" id="IPR000182">
    <property type="entry name" value="GNAT_dom"/>
</dbReference>
<dbReference type="CDD" id="cd04301">
    <property type="entry name" value="NAT_SF"/>
    <property type="match status" value="1"/>
</dbReference>
<dbReference type="PROSITE" id="PS51186">
    <property type="entry name" value="GNAT"/>
    <property type="match status" value="1"/>
</dbReference>
<evidence type="ECO:0000313" key="3">
    <source>
        <dbReference type="Proteomes" id="UP000526307"/>
    </source>
</evidence>
<dbReference type="NCBIfam" id="TIGR01575">
    <property type="entry name" value="rimI"/>
    <property type="match status" value="1"/>
</dbReference>
<reference evidence="2 3" key="1">
    <citation type="submission" date="2020-06" db="EMBL/GenBank/DDBJ databases">
        <title>Mogibacterium timidum strain W9173 genomic sequence.</title>
        <authorList>
            <person name="Wade W.G."/>
            <person name="Johnston C.D."/>
            <person name="Chen T."/>
            <person name="Dewhirst F.E."/>
        </authorList>
    </citation>
    <scope>NUCLEOTIDE SEQUENCE [LARGE SCALE GENOMIC DNA]</scope>
    <source>
        <strain evidence="2 3">W9173</strain>
    </source>
</reference>
<accession>A0A7Y8VRV5</accession>
<dbReference type="InterPro" id="IPR006464">
    <property type="entry name" value="AcTrfase_RimI/Ard1"/>
</dbReference>
<dbReference type="GO" id="GO:0008080">
    <property type="term" value="F:N-acetyltransferase activity"/>
    <property type="evidence" value="ECO:0007669"/>
    <property type="project" value="InterPro"/>
</dbReference>
<keyword evidence="2" id="KW-0687">Ribonucleoprotein</keyword>
<protein>
    <submittedName>
        <fullName evidence="2">Ribosomal protein S18-alanine N-acetyltransferase</fullName>
    </submittedName>
</protein>
<proteinExistence type="predicted"/>
<dbReference type="Proteomes" id="UP000526307">
    <property type="component" value="Unassembled WGS sequence"/>
</dbReference>
<comment type="caution">
    <text evidence="2">The sequence shown here is derived from an EMBL/GenBank/DDBJ whole genome shotgun (WGS) entry which is preliminary data.</text>
</comment>
<gene>
    <name evidence="2" type="primary">rimI</name>
    <name evidence="2" type="ORF">HW270_04170</name>
</gene>
<dbReference type="SUPFAM" id="SSF55729">
    <property type="entry name" value="Acyl-CoA N-acyltransferases (Nat)"/>
    <property type="match status" value="1"/>
</dbReference>
<name>A0A7Y8VRV5_9FIRM</name>
<dbReference type="PANTHER" id="PTHR43072">
    <property type="entry name" value="N-ACETYLTRANSFERASE"/>
    <property type="match status" value="1"/>
</dbReference>
<feature type="domain" description="N-acetyltransferase" evidence="1">
    <location>
        <begin position="12"/>
        <end position="157"/>
    </location>
</feature>